<dbReference type="PANTHER" id="PTHR37984">
    <property type="entry name" value="PROTEIN CBG26694"/>
    <property type="match status" value="1"/>
</dbReference>
<organism evidence="5 6">
    <name type="scientific">Labeo rohita</name>
    <name type="common">Indian major carp</name>
    <name type="synonym">Cyprinus rohita</name>
    <dbReference type="NCBI Taxonomy" id="84645"/>
    <lineage>
        <taxon>Eukaryota</taxon>
        <taxon>Metazoa</taxon>
        <taxon>Chordata</taxon>
        <taxon>Craniata</taxon>
        <taxon>Vertebrata</taxon>
        <taxon>Euteleostomi</taxon>
        <taxon>Actinopterygii</taxon>
        <taxon>Neopterygii</taxon>
        <taxon>Teleostei</taxon>
        <taxon>Ostariophysi</taxon>
        <taxon>Cypriniformes</taxon>
        <taxon>Cyprinidae</taxon>
        <taxon>Labeoninae</taxon>
        <taxon>Labeonini</taxon>
        <taxon>Labeo</taxon>
    </lineage>
</organism>
<dbReference type="InterPro" id="IPR054465">
    <property type="entry name" value="Integrase_p58-like_C"/>
</dbReference>
<keyword evidence="6" id="KW-1185">Reference proteome</keyword>
<protein>
    <recommendedName>
        <fullName evidence="2">ribonuclease H</fullName>
        <ecNumber evidence="2">3.1.26.4</ecNumber>
    </recommendedName>
</protein>
<dbReference type="Gene3D" id="3.30.70.270">
    <property type="match status" value="1"/>
</dbReference>
<dbReference type="PANTHER" id="PTHR37984:SF5">
    <property type="entry name" value="PROTEIN NYNRIN-LIKE"/>
    <property type="match status" value="1"/>
</dbReference>
<dbReference type="InterPro" id="IPR000477">
    <property type="entry name" value="RT_dom"/>
</dbReference>
<accession>A0ABQ8L2Y2</accession>
<dbReference type="InterPro" id="IPR043502">
    <property type="entry name" value="DNA/RNA_pol_sf"/>
</dbReference>
<dbReference type="CDD" id="cd01647">
    <property type="entry name" value="RT_LTR"/>
    <property type="match status" value="1"/>
</dbReference>
<dbReference type="Proteomes" id="UP000830375">
    <property type="component" value="Unassembled WGS sequence"/>
</dbReference>
<evidence type="ECO:0000256" key="1">
    <source>
        <dbReference type="ARBA" id="ARBA00010879"/>
    </source>
</evidence>
<reference evidence="5 6" key="1">
    <citation type="submission" date="2022-01" db="EMBL/GenBank/DDBJ databases">
        <title>A high-quality chromosome-level genome assembly of rohu carp, Labeo rohita.</title>
        <authorList>
            <person name="Arick M.A. II"/>
            <person name="Hsu C.-Y."/>
            <person name="Magbanua Z."/>
            <person name="Pechanova O."/>
            <person name="Grover C."/>
            <person name="Miller E."/>
            <person name="Thrash A."/>
            <person name="Ezzel L."/>
            <person name="Alam S."/>
            <person name="Benzie J."/>
            <person name="Hamilton M."/>
            <person name="Karsi A."/>
            <person name="Lawrence M.L."/>
            <person name="Peterson D.G."/>
        </authorList>
    </citation>
    <scope>NUCLEOTIDE SEQUENCE [LARGE SCALE GENOMIC DNA]</scope>
    <source>
        <strain evidence="6">BAU-BD-2019</strain>
        <tissue evidence="5">Blood</tissue>
    </source>
</reference>
<feature type="coiled-coil region" evidence="3">
    <location>
        <begin position="56"/>
        <end position="87"/>
    </location>
</feature>
<proteinExistence type="inferred from homology"/>
<dbReference type="PROSITE" id="PS50878">
    <property type="entry name" value="RT_POL"/>
    <property type="match status" value="1"/>
</dbReference>
<dbReference type="InterPro" id="IPR050951">
    <property type="entry name" value="Retrovirus_Pol_polyprotein"/>
</dbReference>
<dbReference type="EC" id="3.1.26.4" evidence="2"/>
<evidence type="ECO:0000313" key="5">
    <source>
        <dbReference type="EMBL" id="KAI2645080.1"/>
    </source>
</evidence>
<sequence>MPFLLFAYREVPQASIGFSPFELLYGWQVQGPLDILKKTWTKRKAETEEKSIIKFILEIRDRLETYREQAKENLQEAQAAQKRWYDQQARLRQFQPGQKVLLLLPTSTNKLLAKWQGPYTVVRKMGPVTYEIHHPERRKTHQIYHINLLKEWKERTVGPKNMALMRDAATVMLDHLGGPQQVELQDLLHQFPALFQPRPGRTELIKHTIHLTNPTPSRQQPYRIPERLELGVVEPSTIEWISPLVIVPKKDGSLCVCVDFRKLNAQSKFDAYPMPRIDDLLEWIGQARYITTLDLCKGYWQVPLDPNSKSLTAFGTPVGLYQFTVLPFGLHGAPATFQRLMDQVLQGCEEWAAAYLDDVVIYSHNWEEHLSHLR</sequence>
<dbReference type="SUPFAM" id="SSF56672">
    <property type="entry name" value="DNA/RNA polymerases"/>
    <property type="match status" value="1"/>
</dbReference>
<dbReference type="Pfam" id="PF22938">
    <property type="entry name" value="Integrase_p58_C"/>
    <property type="match status" value="1"/>
</dbReference>
<dbReference type="Gene3D" id="3.10.10.10">
    <property type="entry name" value="HIV Type 1 Reverse Transcriptase, subunit A, domain 1"/>
    <property type="match status" value="1"/>
</dbReference>
<evidence type="ECO:0000313" key="6">
    <source>
        <dbReference type="Proteomes" id="UP000830375"/>
    </source>
</evidence>
<evidence type="ECO:0000259" key="4">
    <source>
        <dbReference type="PROSITE" id="PS50878"/>
    </source>
</evidence>
<comment type="similarity">
    <text evidence="1">Belongs to the beta type-B retroviral polymerase family. HERV class-II K(HML-2) pol subfamily.</text>
</comment>
<dbReference type="InterPro" id="IPR043128">
    <property type="entry name" value="Rev_trsase/Diguanyl_cyclase"/>
</dbReference>
<evidence type="ECO:0000256" key="3">
    <source>
        <dbReference type="SAM" id="Coils"/>
    </source>
</evidence>
<name>A0ABQ8L2Y2_LABRO</name>
<keyword evidence="3" id="KW-0175">Coiled coil</keyword>
<comment type="caution">
    <text evidence="5">The sequence shown here is derived from an EMBL/GenBank/DDBJ whole genome shotgun (WGS) entry which is preliminary data.</text>
</comment>
<feature type="domain" description="Reverse transcriptase" evidence="4">
    <location>
        <begin position="228"/>
        <end position="374"/>
    </location>
</feature>
<evidence type="ECO:0000256" key="2">
    <source>
        <dbReference type="ARBA" id="ARBA00012180"/>
    </source>
</evidence>
<dbReference type="EMBL" id="JACTAM010002336">
    <property type="protein sequence ID" value="KAI2645080.1"/>
    <property type="molecule type" value="Genomic_DNA"/>
</dbReference>
<gene>
    <name evidence="5" type="ORF">H4Q32_030229</name>
</gene>
<dbReference type="Pfam" id="PF00078">
    <property type="entry name" value="RVT_1"/>
    <property type="match status" value="1"/>
</dbReference>